<accession>A0A6L2KUB3</accession>
<feature type="coiled-coil region" evidence="1">
    <location>
        <begin position="738"/>
        <end position="765"/>
    </location>
</feature>
<reference evidence="3" key="1">
    <citation type="journal article" date="2019" name="Sci. Rep.">
        <title>Draft genome of Tanacetum cinerariifolium, the natural source of mosquito coil.</title>
        <authorList>
            <person name="Yamashiro T."/>
            <person name="Shiraishi A."/>
            <person name="Satake H."/>
            <person name="Nakayama K."/>
        </authorList>
    </citation>
    <scope>NUCLEOTIDE SEQUENCE</scope>
</reference>
<proteinExistence type="predicted"/>
<keyword evidence="1" id="KW-0175">Coiled coil</keyword>
<feature type="compositionally biased region" description="Basic and acidic residues" evidence="2">
    <location>
        <begin position="701"/>
        <end position="713"/>
    </location>
</feature>
<dbReference type="AlphaFoldDB" id="A0A6L2KUB3"/>
<name>A0A6L2KUB3_TANCI</name>
<feature type="region of interest" description="Disordered" evidence="2">
    <location>
        <begin position="475"/>
        <end position="522"/>
    </location>
</feature>
<evidence type="ECO:0000313" key="3">
    <source>
        <dbReference type="EMBL" id="GEU52320.1"/>
    </source>
</evidence>
<evidence type="ECO:0000256" key="2">
    <source>
        <dbReference type="SAM" id="MobiDB-lite"/>
    </source>
</evidence>
<feature type="region of interest" description="Disordered" evidence="2">
    <location>
        <begin position="693"/>
        <end position="713"/>
    </location>
</feature>
<organism evidence="3">
    <name type="scientific">Tanacetum cinerariifolium</name>
    <name type="common">Dalmatian daisy</name>
    <name type="synonym">Chrysanthemum cinerariifolium</name>
    <dbReference type="NCBI Taxonomy" id="118510"/>
    <lineage>
        <taxon>Eukaryota</taxon>
        <taxon>Viridiplantae</taxon>
        <taxon>Streptophyta</taxon>
        <taxon>Embryophyta</taxon>
        <taxon>Tracheophyta</taxon>
        <taxon>Spermatophyta</taxon>
        <taxon>Magnoliopsida</taxon>
        <taxon>eudicotyledons</taxon>
        <taxon>Gunneridae</taxon>
        <taxon>Pentapetalae</taxon>
        <taxon>asterids</taxon>
        <taxon>campanulids</taxon>
        <taxon>Asterales</taxon>
        <taxon>Asteraceae</taxon>
        <taxon>Asteroideae</taxon>
        <taxon>Anthemideae</taxon>
        <taxon>Anthemidinae</taxon>
        <taxon>Tanacetum</taxon>
    </lineage>
</organism>
<comment type="caution">
    <text evidence="3">The sequence shown here is derived from an EMBL/GenBank/DDBJ whole genome shotgun (WGS) entry which is preliminary data.</text>
</comment>
<gene>
    <name evidence="3" type="ORF">Tci_024298</name>
</gene>
<feature type="compositionally biased region" description="Basic residues" evidence="2">
    <location>
        <begin position="481"/>
        <end position="490"/>
    </location>
</feature>
<protein>
    <submittedName>
        <fullName evidence="3">Uncharacterized protein</fullName>
    </submittedName>
</protein>
<sequence>MSANDKFGLGYGDYRNDSILSYENEVLQSVFMNKTSDLEDTLVNDRFANGMHAVPPPMTGNYMPYGPDVETDYSKFTYGQKQTSADESNSKPSEYASCESDSSVETFTSMPEPVENASKVICKPKVWTDASIIEEYKSNSDNDSVSNVQEDKEKPSFAFIDSVKHVKTSRENIKETGTTNHSPKIEKHDRNGHTRKGLGYAFTRKACFVCGSFSHLIRDCDFHEKRMAKQAELTNSKNKVTDQRENRPVWNNVQYKEMASLKQMTLGKDISNPLMAGRLPKTTFPTRLVKTINDEVMIQALIDEKRVNIKEFSSRRTLKLDDAEGTSCLANAEIFDGLAKMGCEKLSKKLTFYKAFFSPQWKFLIHTILQCLSAKKTSWNEFSSTMASLIICLAKNQKFNFSRYILLSLVKNIEAGVSFFMFPRFVQLLIDHQLGDMSHHKDIYDNPSFTKKVFANMTREVGLIQDNVQLISIPMEPSTSKPHKKHKPKKQQTQAPKVPSPEPSPEHRLPLPSNDPLPGGKDNLKLKELMDLCTHLSNKVLELESEIIDIKSTYKESIKKLEGRVDRLEEENKVLKELYSVHYKVDTVAPVVEKEKSFKQGRIIADIDEDVEINLEEAQAKPYRMDLEHPEKVLNMQDVDDEEPVEVEEVLEVVTAAKLITKVVTTARATTTAEATKVSVSRRRKGVVIQDPEETTSTDVVHSEVQSKDKGKEKVNEEVIVPVKEVEVEGHKREGESLKKEITKKQKMDEEAEELKSHLQIVSNDDDDVYTEATPLASKIPIVDYKIYLERNKPYLKIIRADASVWRDQKGRYVLAKRYHLTHFTLEQMLNNVRLEVEKESEMYLE</sequence>
<dbReference type="EMBL" id="BKCJ010002997">
    <property type="protein sequence ID" value="GEU52320.1"/>
    <property type="molecule type" value="Genomic_DNA"/>
</dbReference>
<feature type="coiled-coil region" evidence="1">
    <location>
        <begin position="526"/>
        <end position="578"/>
    </location>
</feature>
<evidence type="ECO:0000256" key="1">
    <source>
        <dbReference type="SAM" id="Coils"/>
    </source>
</evidence>